<dbReference type="Gene3D" id="1.20.90.10">
    <property type="entry name" value="Phospholipase A2 domain"/>
    <property type="match status" value="1"/>
</dbReference>
<keyword evidence="5 8" id="KW-0106">Calcium</keyword>
<dbReference type="OrthoDB" id="5839847at2759"/>
<feature type="domain" description="Phospholipase A2-like central" evidence="9">
    <location>
        <begin position="35"/>
        <end position="159"/>
    </location>
</feature>
<dbReference type="EnsemblMetazoa" id="PPA14816.1">
    <property type="protein sequence ID" value="PPA14816.1"/>
    <property type="gene ID" value="WBGene00104370"/>
</dbReference>
<dbReference type="SMART" id="SM00085">
    <property type="entry name" value="PA2c"/>
    <property type="match status" value="1"/>
</dbReference>
<comment type="subcellular location">
    <subcellularLocation>
        <location evidence="1 8">Secreted</location>
    </subcellularLocation>
</comment>
<feature type="binding site" evidence="5">
    <location>
        <position position="64"/>
    </location>
    <ligand>
        <name>Ca(2+)</name>
        <dbReference type="ChEBI" id="CHEBI:29108"/>
    </ligand>
</feature>
<accession>A0A8R1U9S7</accession>
<keyword evidence="11" id="KW-1185">Reference proteome</keyword>
<comment type="catalytic activity">
    <reaction evidence="8">
        <text>a 1,2-diacyl-sn-glycero-3-phosphocholine + H2O = a 1-acyl-sn-glycero-3-phosphocholine + a fatty acid + H(+)</text>
        <dbReference type="Rhea" id="RHEA:15801"/>
        <dbReference type="ChEBI" id="CHEBI:15377"/>
        <dbReference type="ChEBI" id="CHEBI:15378"/>
        <dbReference type="ChEBI" id="CHEBI:28868"/>
        <dbReference type="ChEBI" id="CHEBI:57643"/>
        <dbReference type="ChEBI" id="CHEBI:58168"/>
        <dbReference type="EC" id="3.1.1.4"/>
    </reaction>
</comment>
<organism evidence="10 11">
    <name type="scientific">Pristionchus pacificus</name>
    <name type="common">Parasitic nematode worm</name>
    <dbReference type="NCBI Taxonomy" id="54126"/>
    <lineage>
        <taxon>Eukaryota</taxon>
        <taxon>Metazoa</taxon>
        <taxon>Ecdysozoa</taxon>
        <taxon>Nematoda</taxon>
        <taxon>Chromadorea</taxon>
        <taxon>Rhabditida</taxon>
        <taxon>Rhabditina</taxon>
        <taxon>Diplogasteromorpha</taxon>
        <taxon>Diplogasteroidea</taxon>
        <taxon>Neodiplogasteridae</taxon>
        <taxon>Pristionchus</taxon>
    </lineage>
</organism>
<dbReference type="GO" id="GO:0004623">
    <property type="term" value="F:phospholipase A2 activity"/>
    <property type="evidence" value="ECO:0007669"/>
    <property type="project" value="UniProtKB-EC"/>
</dbReference>
<dbReference type="Pfam" id="PF00068">
    <property type="entry name" value="Phospholip_A2_1"/>
    <property type="match status" value="1"/>
</dbReference>
<dbReference type="GO" id="GO:0005576">
    <property type="term" value="C:extracellular region"/>
    <property type="evidence" value="ECO:0007669"/>
    <property type="project" value="UniProtKB-SubCell"/>
</dbReference>
<feature type="binding site" evidence="5">
    <location>
        <position position="62"/>
    </location>
    <ligand>
        <name>Ca(2+)</name>
        <dbReference type="ChEBI" id="CHEBI:29108"/>
    </ligand>
</feature>
<evidence type="ECO:0000313" key="10">
    <source>
        <dbReference type="EnsemblMetazoa" id="PPA14816.1"/>
    </source>
</evidence>
<feature type="disulfide bond" evidence="6">
    <location>
        <begin position="61"/>
        <end position="77"/>
    </location>
</feature>
<dbReference type="AlphaFoldDB" id="A0A2A6CXK7"/>
<keyword evidence="3 6" id="KW-1015">Disulfide bond</keyword>
<keyword evidence="2 8" id="KW-0964">Secreted</keyword>
<evidence type="ECO:0000313" key="11">
    <source>
        <dbReference type="Proteomes" id="UP000005239"/>
    </source>
</evidence>
<feature type="disulfide bond" evidence="6">
    <location>
        <begin position="93"/>
        <end position="125"/>
    </location>
</feature>
<keyword evidence="8" id="KW-0378">Hydrolase</keyword>
<keyword evidence="5" id="KW-0479">Metal-binding</keyword>
<dbReference type="EC" id="3.1.1.4" evidence="8"/>
<dbReference type="PANTHER" id="PTHR11716">
    <property type="entry name" value="PHOSPHOLIPASE A2 FAMILY MEMBER"/>
    <property type="match status" value="1"/>
</dbReference>
<dbReference type="InterPro" id="IPR016090">
    <property type="entry name" value="PLA2-like_dom"/>
</dbReference>
<evidence type="ECO:0000256" key="1">
    <source>
        <dbReference type="ARBA" id="ARBA00004613"/>
    </source>
</evidence>
<comment type="similarity">
    <text evidence="7">Belongs to the phospholipase A2 family.</text>
</comment>
<dbReference type="Proteomes" id="UP000005239">
    <property type="component" value="Unassembled WGS sequence"/>
</dbReference>
<evidence type="ECO:0000256" key="5">
    <source>
        <dbReference type="PIRSR" id="PIRSR601211-2"/>
    </source>
</evidence>
<evidence type="ECO:0000256" key="3">
    <source>
        <dbReference type="ARBA" id="ARBA00023157"/>
    </source>
</evidence>
<protein>
    <recommendedName>
        <fullName evidence="8">Phospholipase A2</fullName>
        <ecNumber evidence="8">3.1.1.4</ecNumber>
    </recommendedName>
</protein>
<dbReference type="CDD" id="cd00125">
    <property type="entry name" value="PLA2c"/>
    <property type="match status" value="1"/>
</dbReference>
<name>A0A2A6CXK7_PRIPA</name>
<dbReference type="InterPro" id="IPR033112">
    <property type="entry name" value="PLA2_Asp_AS"/>
</dbReference>
<dbReference type="InterPro" id="IPR036444">
    <property type="entry name" value="PLipase_A2_dom_sf"/>
</dbReference>
<dbReference type="InterPro" id="IPR001211">
    <property type="entry name" value="PLA2"/>
</dbReference>
<evidence type="ECO:0000256" key="4">
    <source>
        <dbReference type="PIRSR" id="PIRSR601211-1"/>
    </source>
</evidence>
<dbReference type="SUPFAM" id="SSF48619">
    <property type="entry name" value="Phospholipase A2, PLA2"/>
    <property type="match status" value="1"/>
</dbReference>
<evidence type="ECO:0000256" key="7">
    <source>
        <dbReference type="RuleBase" id="RU003654"/>
    </source>
</evidence>
<comment type="cofactor">
    <cofactor evidence="5">
        <name>Ca(2+)</name>
        <dbReference type="ChEBI" id="CHEBI:29108"/>
    </cofactor>
    <text evidence="5">Binds 1 Ca(2+) ion per subunit.</text>
</comment>
<dbReference type="PRINTS" id="PR00389">
    <property type="entry name" value="PHPHLIPASEA2"/>
</dbReference>
<feature type="disulfide bond" evidence="6">
    <location>
        <begin position="76"/>
        <end position="139"/>
    </location>
</feature>
<sequence length="168" mass="18667">LIQQAAMKSSLVILLAVVGYAAILPSTERTKQLKSLWNLERVTECVLGYSAIHYNDYGCWCGPGGSGTPVDGIDDCCMYHDKCYDAAVDNGVCFDTAFEYVEPYDWDCGANHTAVCTDPANPPSCKSALCKCDVDVVMCWKQFPYPEKKLKCNKIEHAFKKDTTVFQH</sequence>
<dbReference type="GO" id="GO:0050482">
    <property type="term" value="P:arachidonate secretion"/>
    <property type="evidence" value="ECO:0007669"/>
    <property type="project" value="InterPro"/>
</dbReference>
<gene>
    <name evidence="10" type="primary">WBGene00104370</name>
</gene>
<evidence type="ECO:0000256" key="2">
    <source>
        <dbReference type="ARBA" id="ARBA00022525"/>
    </source>
</evidence>
<feature type="active site" evidence="4">
    <location>
        <position position="80"/>
    </location>
</feature>
<keyword evidence="8" id="KW-0443">Lipid metabolism</keyword>
<dbReference type="GO" id="GO:0005509">
    <property type="term" value="F:calcium ion binding"/>
    <property type="evidence" value="ECO:0007669"/>
    <property type="project" value="InterPro"/>
</dbReference>
<proteinExistence type="inferred from homology"/>
<evidence type="ECO:0000259" key="9">
    <source>
        <dbReference type="SMART" id="SM00085"/>
    </source>
</evidence>
<dbReference type="InterPro" id="IPR033113">
    <property type="entry name" value="PLA2_histidine"/>
</dbReference>
<dbReference type="GO" id="GO:0006644">
    <property type="term" value="P:phospholipid metabolic process"/>
    <property type="evidence" value="ECO:0007669"/>
    <property type="project" value="InterPro"/>
</dbReference>
<evidence type="ECO:0000256" key="6">
    <source>
        <dbReference type="PIRSR" id="PIRSR601211-3"/>
    </source>
</evidence>
<feature type="disulfide bond" evidence="6">
    <location>
        <begin position="116"/>
        <end position="130"/>
    </location>
</feature>
<dbReference type="PROSITE" id="PS00118">
    <property type="entry name" value="PA2_HIS"/>
    <property type="match status" value="1"/>
</dbReference>
<accession>A0A2A6CXK7</accession>
<feature type="binding site" evidence="5">
    <location>
        <position position="81"/>
    </location>
    <ligand>
        <name>Ca(2+)</name>
        <dbReference type="ChEBI" id="CHEBI:29108"/>
    </ligand>
</feature>
<dbReference type="PROSITE" id="PS00119">
    <property type="entry name" value="PA2_ASP"/>
    <property type="match status" value="1"/>
</dbReference>
<dbReference type="PANTHER" id="PTHR11716:SF107">
    <property type="entry name" value="PHOSPHOLIPASE A2"/>
    <property type="match status" value="1"/>
</dbReference>
<feature type="disulfide bond" evidence="6">
    <location>
        <begin position="83"/>
        <end position="132"/>
    </location>
</feature>
<reference evidence="10" key="2">
    <citation type="submission" date="2022-06" db="UniProtKB">
        <authorList>
            <consortium name="EnsemblMetazoa"/>
        </authorList>
    </citation>
    <scope>IDENTIFICATION</scope>
    <source>
        <strain evidence="10">PS312</strain>
    </source>
</reference>
<dbReference type="GO" id="GO:0016042">
    <property type="term" value="P:lipid catabolic process"/>
    <property type="evidence" value="ECO:0007669"/>
    <property type="project" value="InterPro"/>
</dbReference>
<evidence type="ECO:0000256" key="8">
    <source>
        <dbReference type="RuleBase" id="RU361236"/>
    </source>
</evidence>
<reference evidence="11" key="1">
    <citation type="journal article" date="2008" name="Nat. Genet.">
        <title>The Pristionchus pacificus genome provides a unique perspective on nematode lifestyle and parasitism.</title>
        <authorList>
            <person name="Dieterich C."/>
            <person name="Clifton S.W."/>
            <person name="Schuster L.N."/>
            <person name="Chinwalla A."/>
            <person name="Delehaunty K."/>
            <person name="Dinkelacker I."/>
            <person name="Fulton L."/>
            <person name="Fulton R."/>
            <person name="Godfrey J."/>
            <person name="Minx P."/>
            <person name="Mitreva M."/>
            <person name="Roeseler W."/>
            <person name="Tian H."/>
            <person name="Witte H."/>
            <person name="Yang S.P."/>
            <person name="Wilson R.K."/>
            <person name="Sommer R.J."/>
        </authorList>
    </citation>
    <scope>NUCLEOTIDE SEQUENCE [LARGE SCALE GENOMIC DNA]</scope>
    <source>
        <strain evidence="11">PS312</strain>
    </source>
</reference>
<feature type="active site" evidence="4">
    <location>
        <position position="133"/>
    </location>
</feature>